<dbReference type="Pfam" id="PF25372">
    <property type="entry name" value="DUF7885"/>
    <property type="match status" value="1"/>
</dbReference>
<accession>A0A7I4Y673</accession>
<dbReference type="InterPro" id="IPR032675">
    <property type="entry name" value="LRR_dom_sf"/>
</dbReference>
<dbReference type="InterPro" id="IPR001810">
    <property type="entry name" value="F-box_dom"/>
</dbReference>
<dbReference type="PANTHER" id="PTHR13318">
    <property type="entry name" value="PARTNER OF PAIRED, ISOFORM B-RELATED"/>
    <property type="match status" value="1"/>
</dbReference>
<keyword evidence="2" id="KW-1185">Reference proteome</keyword>
<feature type="domain" description="F-box" evidence="1">
    <location>
        <begin position="1"/>
        <end position="48"/>
    </location>
</feature>
<dbReference type="Proteomes" id="UP000025227">
    <property type="component" value="Unplaced"/>
</dbReference>
<dbReference type="WBParaSite" id="HCON_00054100-00001">
    <property type="protein sequence ID" value="HCON_00054100-00001"/>
    <property type="gene ID" value="HCON_00054100"/>
</dbReference>
<dbReference type="Pfam" id="PF12937">
    <property type="entry name" value="F-box-like"/>
    <property type="match status" value="1"/>
</dbReference>
<evidence type="ECO:0000259" key="1">
    <source>
        <dbReference type="PROSITE" id="PS50181"/>
    </source>
</evidence>
<dbReference type="AlphaFoldDB" id="A0A7I4Y673"/>
<name>A0A7I4Y673_HAECO</name>
<dbReference type="OrthoDB" id="3219396at2759"/>
<dbReference type="GO" id="GO:0019005">
    <property type="term" value="C:SCF ubiquitin ligase complex"/>
    <property type="evidence" value="ECO:0007669"/>
    <property type="project" value="TreeGrafter"/>
</dbReference>
<proteinExistence type="predicted"/>
<sequence length="303" mass="34519">MGSLDTLPEHVILKILRNLGGPVNISRSGMISRRWYRMSRQDALWRRTEFSGDSRLNLRQLTAFVKSPLATKVVHLSIEGIERLCLSGSIIGYCAMDDLAHPSTLPRLRYLNLDYVHNLSSNSKSFQYILRRKDLINLEVRHCNGLSNMDLMRISDCLVNLRVLNLSEIKFLNDTVMRSIASLRCLVELFVAFTAVSDEGISSLAQTESKLHLLDIRGCPRITGQGLITASDIKSLREIWILRFMDGCDAARLSLKDCNPHLMILDEVDRQKMAVPQHMDFYSIYFTNVFGNPPSEEVEVDMR</sequence>
<dbReference type="Gene3D" id="3.80.10.10">
    <property type="entry name" value="Ribonuclease Inhibitor"/>
    <property type="match status" value="1"/>
</dbReference>
<protein>
    <submittedName>
        <fullName evidence="3">F-box domain-containing protein</fullName>
    </submittedName>
</protein>
<organism evidence="2 3">
    <name type="scientific">Haemonchus contortus</name>
    <name type="common">Barber pole worm</name>
    <dbReference type="NCBI Taxonomy" id="6289"/>
    <lineage>
        <taxon>Eukaryota</taxon>
        <taxon>Metazoa</taxon>
        <taxon>Ecdysozoa</taxon>
        <taxon>Nematoda</taxon>
        <taxon>Chromadorea</taxon>
        <taxon>Rhabditida</taxon>
        <taxon>Rhabditina</taxon>
        <taxon>Rhabditomorpha</taxon>
        <taxon>Strongyloidea</taxon>
        <taxon>Trichostrongylidae</taxon>
        <taxon>Haemonchus</taxon>
    </lineage>
</organism>
<dbReference type="InterPro" id="IPR036047">
    <property type="entry name" value="F-box-like_dom_sf"/>
</dbReference>
<evidence type="ECO:0000313" key="2">
    <source>
        <dbReference type="Proteomes" id="UP000025227"/>
    </source>
</evidence>
<dbReference type="InterPro" id="IPR057207">
    <property type="entry name" value="FBXL15_LRR"/>
</dbReference>
<dbReference type="SUPFAM" id="SSF52047">
    <property type="entry name" value="RNI-like"/>
    <property type="match status" value="1"/>
</dbReference>
<dbReference type="GO" id="GO:0031146">
    <property type="term" value="P:SCF-dependent proteasomal ubiquitin-dependent protein catabolic process"/>
    <property type="evidence" value="ECO:0007669"/>
    <property type="project" value="TreeGrafter"/>
</dbReference>
<reference evidence="3" key="1">
    <citation type="submission" date="2020-12" db="UniProtKB">
        <authorList>
            <consortium name="WormBaseParasite"/>
        </authorList>
    </citation>
    <scope>IDENTIFICATION</scope>
    <source>
        <strain evidence="3">MHco3</strain>
    </source>
</reference>
<dbReference type="PROSITE" id="PS50181">
    <property type="entry name" value="FBOX"/>
    <property type="match status" value="1"/>
</dbReference>
<dbReference type="SUPFAM" id="SSF81383">
    <property type="entry name" value="F-box domain"/>
    <property type="match status" value="1"/>
</dbReference>
<evidence type="ECO:0000313" key="3">
    <source>
        <dbReference type="WBParaSite" id="HCON_00054100-00001"/>
    </source>
</evidence>